<dbReference type="Gene3D" id="1.20.5.170">
    <property type="match status" value="1"/>
</dbReference>
<keyword evidence="6" id="KW-1185">Reference proteome</keyword>
<reference evidence="5" key="1">
    <citation type="submission" date="2023-08" db="EMBL/GenBank/DDBJ databases">
        <authorList>
            <person name="Alioto T."/>
            <person name="Alioto T."/>
            <person name="Gomez Garrido J."/>
        </authorList>
    </citation>
    <scope>NUCLEOTIDE SEQUENCE</scope>
</reference>
<evidence type="ECO:0000256" key="1">
    <source>
        <dbReference type="ARBA" id="ARBA00022754"/>
    </source>
</evidence>
<accession>A0AAV1EUZ9</accession>
<organism evidence="5 6">
    <name type="scientific">Xyrichtys novacula</name>
    <name type="common">Pearly razorfish</name>
    <name type="synonym">Hemipteronotus novacula</name>
    <dbReference type="NCBI Taxonomy" id="13765"/>
    <lineage>
        <taxon>Eukaryota</taxon>
        <taxon>Metazoa</taxon>
        <taxon>Chordata</taxon>
        <taxon>Craniata</taxon>
        <taxon>Vertebrata</taxon>
        <taxon>Euteleostomi</taxon>
        <taxon>Actinopterygii</taxon>
        <taxon>Neopterygii</taxon>
        <taxon>Teleostei</taxon>
        <taxon>Neoteleostei</taxon>
        <taxon>Acanthomorphata</taxon>
        <taxon>Eupercaria</taxon>
        <taxon>Labriformes</taxon>
        <taxon>Labridae</taxon>
        <taxon>Xyrichtys</taxon>
    </lineage>
</organism>
<dbReference type="GO" id="GO:0005198">
    <property type="term" value="F:structural molecule activity"/>
    <property type="evidence" value="ECO:0007669"/>
    <property type="project" value="InterPro"/>
</dbReference>
<sequence>MREQYEAMAIKDKQELEKWFRATMEALQTEISSCSKEVKTYSSELKKTYQSLEISPQNIITDQNLEEVKSLYSVQLSQLQASINMLETELQRLRVSLEQLHDGDNRLLLDIKMRLELEISEDRRLLERESCMRESNMKKKK</sequence>
<keyword evidence="1" id="KW-0403">Intermediate filament</keyword>
<evidence type="ECO:0000313" key="6">
    <source>
        <dbReference type="Proteomes" id="UP001178508"/>
    </source>
</evidence>
<dbReference type="Pfam" id="PF00038">
    <property type="entry name" value="Filament"/>
    <property type="match status" value="1"/>
</dbReference>
<dbReference type="AlphaFoldDB" id="A0AAV1EUZ9"/>
<dbReference type="Gene3D" id="1.20.5.500">
    <property type="entry name" value="Single helix bin"/>
    <property type="match status" value="1"/>
</dbReference>
<evidence type="ECO:0000259" key="4">
    <source>
        <dbReference type="PROSITE" id="PS51842"/>
    </source>
</evidence>
<name>A0AAV1EUZ9_XYRNO</name>
<dbReference type="Proteomes" id="UP001178508">
    <property type="component" value="Chromosome 3"/>
</dbReference>
<dbReference type="PROSITE" id="PS51842">
    <property type="entry name" value="IF_ROD_2"/>
    <property type="match status" value="1"/>
</dbReference>
<evidence type="ECO:0000313" key="5">
    <source>
        <dbReference type="EMBL" id="CAJ1052692.1"/>
    </source>
</evidence>
<dbReference type="InterPro" id="IPR002957">
    <property type="entry name" value="Keratin_I"/>
</dbReference>
<evidence type="ECO:0000256" key="2">
    <source>
        <dbReference type="ARBA" id="ARBA00023054"/>
    </source>
</evidence>
<dbReference type="InterPro" id="IPR039008">
    <property type="entry name" value="IF_rod_dom"/>
</dbReference>
<dbReference type="EMBL" id="OY660866">
    <property type="protein sequence ID" value="CAJ1052692.1"/>
    <property type="molecule type" value="Genomic_DNA"/>
</dbReference>
<proteinExistence type="predicted"/>
<keyword evidence="2 3" id="KW-0175">Coiled coil</keyword>
<feature type="coiled-coil region" evidence="3">
    <location>
        <begin position="76"/>
        <end position="103"/>
    </location>
</feature>
<dbReference type="GO" id="GO:0005882">
    <property type="term" value="C:intermediate filament"/>
    <property type="evidence" value="ECO:0007669"/>
    <property type="project" value="UniProtKB-KW"/>
</dbReference>
<evidence type="ECO:0000256" key="3">
    <source>
        <dbReference type="SAM" id="Coils"/>
    </source>
</evidence>
<gene>
    <name evidence="5" type="ORF">XNOV1_A001286</name>
</gene>
<protein>
    <submittedName>
        <fullName evidence="5">Keratin, type I cytoskeletal 13-like</fullName>
    </submittedName>
</protein>
<feature type="domain" description="IF rod" evidence="4">
    <location>
        <begin position="1"/>
        <end position="133"/>
    </location>
</feature>
<dbReference type="SUPFAM" id="SSF64593">
    <property type="entry name" value="Intermediate filament protein, coiled coil region"/>
    <property type="match status" value="1"/>
</dbReference>
<dbReference type="PANTHER" id="PTHR23239">
    <property type="entry name" value="INTERMEDIATE FILAMENT"/>
    <property type="match status" value="1"/>
</dbReference>
<dbReference type="PANTHER" id="PTHR23239:SF180">
    <property type="entry name" value="KERATIN, TYPE I CYTOSKELETAL 17"/>
    <property type="match status" value="1"/>
</dbReference>